<dbReference type="InterPro" id="IPR014939">
    <property type="entry name" value="CDT1_Gemini-bd-like"/>
</dbReference>
<dbReference type="GO" id="GO:0005634">
    <property type="term" value="C:nucleus"/>
    <property type="evidence" value="ECO:0007669"/>
    <property type="project" value="TreeGrafter"/>
</dbReference>
<dbReference type="Pfam" id="PF16679">
    <property type="entry name" value="CDT1_C"/>
    <property type="match status" value="1"/>
</dbReference>
<feature type="domain" description="CDT1 Geminin-binding" evidence="3">
    <location>
        <begin position="177"/>
        <end position="352"/>
    </location>
</feature>
<organism evidence="4 5">
    <name type="scientific">Schistosoma japonicum</name>
    <name type="common">Blood fluke</name>
    <dbReference type="NCBI Taxonomy" id="6182"/>
    <lineage>
        <taxon>Eukaryota</taxon>
        <taxon>Metazoa</taxon>
        <taxon>Spiralia</taxon>
        <taxon>Lophotrochozoa</taxon>
        <taxon>Platyhelminthes</taxon>
        <taxon>Trematoda</taxon>
        <taxon>Digenea</taxon>
        <taxon>Strigeidida</taxon>
        <taxon>Schistosomatoidea</taxon>
        <taxon>Schistosomatidae</taxon>
        <taxon>Schistosoma</taxon>
    </lineage>
</organism>
<dbReference type="SUPFAM" id="SSF46785">
    <property type="entry name" value="Winged helix' DNA-binding domain"/>
    <property type="match status" value="1"/>
</dbReference>
<evidence type="ECO:0000256" key="2">
    <source>
        <dbReference type="ARBA" id="ARBA00023306"/>
    </source>
</evidence>
<dbReference type="EMBL" id="SKCS01000253">
    <property type="protein sequence ID" value="TNN12231.1"/>
    <property type="molecule type" value="Genomic_DNA"/>
</dbReference>
<dbReference type="PANTHER" id="PTHR28637">
    <property type="entry name" value="DNA REPLICATION FACTOR CDT1"/>
    <property type="match status" value="1"/>
</dbReference>
<protein>
    <submittedName>
        <fullName evidence="4">DNA replication factor Cdt1</fullName>
    </submittedName>
</protein>
<evidence type="ECO:0000259" key="3">
    <source>
        <dbReference type="SMART" id="SM01075"/>
    </source>
</evidence>
<dbReference type="CDD" id="cd08767">
    <property type="entry name" value="Cdt1_c"/>
    <property type="match status" value="1"/>
</dbReference>
<dbReference type="STRING" id="6182.A0A4Z2D6X1"/>
<dbReference type="Proteomes" id="UP000311919">
    <property type="component" value="Unassembled WGS sequence"/>
</dbReference>
<name>A0A4Z2D6X1_SCHJA</name>
<reference evidence="4 5" key="1">
    <citation type="submission" date="2019-03" db="EMBL/GenBank/DDBJ databases">
        <title>An improved genome assembly of the fluke Schistosoma japonicum.</title>
        <authorList>
            <person name="Hu W."/>
            <person name="Luo F."/>
            <person name="Yin M."/>
            <person name="Mo X."/>
            <person name="Sun C."/>
            <person name="Wu Q."/>
            <person name="Zhu B."/>
            <person name="Xiang M."/>
            <person name="Wang J."/>
            <person name="Wang Y."/>
            <person name="Zhang T."/>
            <person name="Xu B."/>
            <person name="Zheng H."/>
            <person name="Feng Z."/>
        </authorList>
    </citation>
    <scope>NUCLEOTIDE SEQUENCE [LARGE SCALE GENOMIC DNA]</scope>
    <source>
        <strain evidence="4">HuSjv2</strain>
        <tissue evidence="4">Worms</tissue>
    </source>
</reference>
<comment type="caution">
    <text evidence="4">The sequence shown here is derived from an EMBL/GenBank/DDBJ whole genome shotgun (WGS) entry which is preliminary data.</text>
</comment>
<proteinExistence type="inferred from homology"/>
<dbReference type="SMART" id="SM01075">
    <property type="entry name" value="CDT1"/>
    <property type="match status" value="1"/>
</dbReference>
<sequence>MPNSRLEDYFRVSKTPKNVRQAKRTALDFSPERKVSSKSKRPAYQRFSHLAKLAEESATDVNAVKISGAISSAQDKTASSPSLCSSPKEKIVVQRKKRVQLKKVTKVYSPQLSNSTSENNSKLPAFRRFAYLTAPISSPELQSAGLQSCAETAESPVSSSTLDLTQTDLSVPVDLVLPHNLRVLLELFRSCDTVVSMLHNRKELCSFDKLQPAVQEIVRRNFEETHVGQFLTIYPMVYFLRYEKQLDKFTHRSNGNYVLVLSPNLRTDGTQIGHDSPSKGFLPFTGTRLIQRRNRFHSLLLNLVLKSHREFLISELGIDPSKLPEDSSLRRWHPKFPLESAVTSILPSPLPVRPSEFEQKITSAKDAVKAFQARALFREAETCHQISLSKQQLSPIPSPKKPAASPLKASNIIGSTVCADNVMGMQTNSEESTSKRIITSTPNTLKGVSLALLNKVRARENERRLLTELTYGKVSETRRAIYCRLPLIVTQVWSILRSSNARPVPLSTVAVRVADAHPSGISADAISEHLDVLVELAPCWIEKLNWSTVHLRLKDPERSVKDVIDLVKMKVAKDGVNI</sequence>
<gene>
    <name evidence="4" type="ORF">EWB00_004002</name>
</gene>
<dbReference type="GO" id="GO:0000076">
    <property type="term" value="P:DNA replication checkpoint signaling"/>
    <property type="evidence" value="ECO:0007669"/>
    <property type="project" value="TreeGrafter"/>
</dbReference>
<dbReference type="GO" id="GO:0000278">
    <property type="term" value="P:mitotic cell cycle"/>
    <property type="evidence" value="ECO:0007669"/>
    <property type="project" value="TreeGrafter"/>
</dbReference>
<dbReference type="GO" id="GO:0030174">
    <property type="term" value="P:regulation of DNA-templated DNA replication initiation"/>
    <property type="evidence" value="ECO:0007669"/>
    <property type="project" value="InterPro"/>
</dbReference>
<dbReference type="GO" id="GO:0003677">
    <property type="term" value="F:DNA binding"/>
    <property type="evidence" value="ECO:0007669"/>
    <property type="project" value="InterPro"/>
</dbReference>
<keyword evidence="2" id="KW-0131">Cell cycle</keyword>
<evidence type="ECO:0000313" key="4">
    <source>
        <dbReference type="EMBL" id="TNN12231.1"/>
    </source>
</evidence>
<dbReference type="GO" id="GO:0070182">
    <property type="term" value="F:DNA polymerase binding"/>
    <property type="evidence" value="ECO:0007669"/>
    <property type="project" value="TreeGrafter"/>
</dbReference>
<dbReference type="Pfam" id="PF08839">
    <property type="entry name" value="CDT1"/>
    <property type="match status" value="1"/>
</dbReference>
<keyword evidence="5" id="KW-1185">Reference proteome</keyword>
<accession>A0A4Z2D6X1</accession>
<comment type="similarity">
    <text evidence="1">Belongs to the Cdt1 family.</text>
</comment>
<dbReference type="InterPro" id="IPR038090">
    <property type="entry name" value="Cdt1_C_WH_dom_sf"/>
</dbReference>
<dbReference type="OrthoDB" id="341730at2759"/>
<dbReference type="InterPro" id="IPR036390">
    <property type="entry name" value="WH_DNA-bd_sf"/>
</dbReference>
<dbReference type="InterPro" id="IPR032054">
    <property type="entry name" value="Cdt1_C"/>
</dbReference>
<dbReference type="Gene3D" id="1.10.10.1420">
    <property type="entry name" value="DNA replication factor Cdt1, C-terminal WH domain"/>
    <property type="match status" value="1"/>
</dbReference>
<evidence type="ECO:0000313" key="5">
    <source>
        <dbReference type="Proteomes" id="UP000311919"/>
    </source>
</evidence>
<dbReference type="InterPro" id="IPR045173">
    <property type="entry name" value="Cdt1"/>
</dbReference>
<dbReference type="GO" id="GO:0071163">
    <property type="term" value="P:DNA replication preinitiation complex assembly"/>
    <property type="evidence" value="ECO:0007669"/>
    <property type="project" value="InterPro"/>
</dbReference>
<dbReference type="AlphaFoldDB" id="A0A4Z2D6X1"/>
<evidence type="ECO:0000256" key="1">
    <source>
        <dbReference type="ARBA" id="ARBA00008356"/>
    </source>
</evidence>
<dbReference type="CDD" id="cd08674">
    <property type="entry name" value="Cdt1_m"/>
    <property type="match status" value="1"/>
</dbReference>
<dbReference type="PANTHER" id="PTHR28637:SF1">
    <property type="entry name" value="DNA REPLICATION FACTOR CDT1"/>
    <property type="match status" value="1"/>
</dbReference>